<dbReference type="NCBIfam" id="TIGR00254">
    <property type="entry name" value="GGDEF"/>
    <property type="match status" value="1"/>
</dbReference>
<dbReference type="PANTHER" id="PTHR45138:SF24">
    <property type="entry name" value="DIGUANYLATE CYCLASE DGCC-RELATED"/>
    <property type="match status" value="1"/>
</dbReference>
<protein>
    <recommendedName>
        <fullName evidence="2">diguanylate cyclase</fullName>
        <ecNumber evidence="2">2.7.7.65</ecNumber>
    </recommendedName>
</protein>
<dbReference type="Pfam" id="PF00990">
    <property type="entry name" value="GGDEF"/>
    <property type="match status" value="1"/>
</dbReference>
<feature type="transmembrane region" description="Helical" evidence="3">
    <location>
        <begin position="182"/>
        <end position="201"/>
    </location>
</feature>
<dbReference type="PANTHER" id="PTHR45138">
    <property type="entry name" value="REGULATORY COMPONENTS OF SENSORY TRANSDUCTION SYSTEM"/>
    <property type="match status" value="1"/>
</dbReference>
<evidence type="ECO:0000256" key="2">
    <source>
        <dbReference type="ARBA" id="ARBA00012528"/>
    </source>
</evidence>
<accession>A0A841HTD9</accession>
<dbReference type="SMART" id="SM00065">
    <property type="entry name" value="GAF"/>
    <property type="match status" value="1"/>
</dbReference>
<dbReference type="Pfam" id="PF13185">
    <property type="entry name" value="GAF_2"/>
    <property type="match status" value="1"/>
</dbReference>
<feature type="transmembrane region" description="Helical" evidence="3">
    <location>
        <begin position="146"/>
        <end position="170"/>
    </location>
</feature>
<name>A0A841HTD9_9GAMM</name>
<reference evidence="5 6" key="1">
    <citation type="submission" date="2020-08" db="EMBL/GenBank/DDBJ databases">
        <title>Genomic Encyclopedia of Type Strains, Phase IV (KMG-IV): sequencing the most valuable type-strain genomes for metagenomic binning, comparative biology and taxonomic classification.</title>
        <authorList>
            <person name="Goeker M."/>
        </authorList>
    </citation>
    <scope>NUCLEOTIDE SEQUENCE [LARGE SCALE GENOMIC DNA]</scope>
    <source>
        <strain evidence="5 6">DSM 26723</strain>
    </source>
</reference>
<feature type="transmembrane region" description="Helical" evidence="3">
    <location>
        <begin position="207"/>
        <end position="227"/>
    </location>
</feature>
<evidence type="ECO:0000256" key="1">
    <source>
        <dbReference type="ARBA" id="ARBA00001946"/>
    </source>
</evidence>
<dbReference type="PROSITE" id="PS50887">
    <property type="entry name" value="GGDEF"/>
    <property type="match status" value="1"/>
</dbReference>
<dbReference type="FunFam" id="3.30.70.270:FF:000001">
    <property type="entry name" value="Diguanylate cyclase domain protein"/>
    <property type="match status" value="1"/>
</dbReference>
<dbReference type="Proteomes" id="UP000588068">
    <property type="component" value="Unassembled WGS sequence"/>
</dbReference>
<feature type="transmembrane region" description="Helical" evidence="3">
    <location>
        <begin position="36"/>
        <end position="54"/>
    </location>
</feature>
<dbReference type="InterPro" id="IPR043128">
    <property type="entry name" value="Rev_trsase/Diguanyl_cyclase"/>
</dbReference>
<evidence type="ECO:0000259" key="4">
    <source>
        <dbReference type="PROSITE" id="PS50887"/>
    </source>
</evidence>
<dbReference type="InterPro" id="IPR050469">
    <property type="entry name" value="Diguanylate_Cyclase"/>
</dbReference>
<dbReference type="SUPFAM" id="SSF55781">
    <property type="entry name" value="GAF domain-like"/>
    <property type="match status" value="1"/>
</dbReference>
<dbReference type="InterPro" id="IPR029016">
    <property type="entry name" value="GAF-like_dom_sf"/>
</dbReference>
<dbReference type="Gene3D" id="3.30.70.270">
    <property type="match status" value="1"/>
</dbReference>
<evidence type="ECO:0000313" key="6">
    <source>
        <dbReference type="Proteomes" id="UP000588068"/>
    </source>
</evidence>
<dbReference type="AlphaFoldDB" id="A0A841HTD9"/>
<dbReference type="RefSeq" id="WP_184334522.1">
    <property type="nucleotide sequence ID" value="NZ_JACHHZ010000005.1"/>
</dbReference>
<dbReference type="SMART" id="SM00267">
    <property type="entry name" value="GGDEF"/>
    <property type="match status" value="1"/>
</dbReference>
<evidence type="ECO:0000256" key="3">
    <source>
        <dbReference type="SAM" id="Phobius"/>
    </source>
</evidence>
<dbReference type="CDD" id="cd01949">
    <property type="entry name" value="GGDEF"/>
    <property type="match status" value="1"/>
</dbReference>
<feature type="transmembrane region" description="Helical" evidence="3">
    <location>
        <begin position="70"/>
        <end position="95"/>
    </location>
</feature>
<dbReference type="Gene3D" id="3.30.450.40">
    <property type="match status" value="1"/>
</dbReference>
<dbReference type="InterPro" id="IPR000160">
    <property type="entry name" value="GGDEF_dom"/>
</dbReference>
<organism evidence="5 6">
    <name type="scientific">Povalibacter uvarum</name>
    <dbReference type="NCBI Taxonomy" id="732238"/>
    <lineage>
        <taxon>Bacteria</taxon>
        <taxon>Pseudomonadati</taxon>
        <taxon>Pseudomonadota</taxon>
        <taxon>Gammaproteobacteria</taxon>
        <taxon>Steroidobacterales</taxon>
        <taxon>Steroidobacteraceae</taxon>
        <taxon>Povalibacter</taxon>
    </lineage>
</organism>
<dbReference type="GO" id="GO:0052621">
    <property type="term" value="F:diguanylate cyclase activity"/>
    <property type="evidence" value="ECO:0007669"/>
    <property type="project" value="UniProtKB-EC"/>
</dbReference>
<dbReference type="InterPro" id="IPR003018">
    <property type="entry name" value="GAF"/>
</dbReference>
<dbReference type="GO" id="GO:0043709">
    <property type="term" value="P:cell adhesion involved in single-species biofilm formation"/>
    <property type="evidence" value="ECO:0007669"/>
    <property type="project" value="TreeGrafter"/>
</dbReference>
<keyword evidence="3" id="KW-0472">Membrane</keyword>
<comment type="cofactor">
    <cofactor evidence="1">
        <name>Mg(2+)</name>
        <dbReference type="ChEBI" id="CHEBI:18420"/>
    </cofactor>
</comment>
<comment type="caution">
    <text evidence="5">The sequence shown here is derived from an EMBL/GenBank/DDBJ whole genome shotgun (WGS) entry which is preliminary data.</text>
</comment>
<gene>
    <name evidence="5" type="ORF">HNQ60_004005</name>
</gene>
<dbReference type="SUPFAM" id="SSF55073">
    <property type="entry name" value="Nucleotide cyclase"/>
    <property type="match status" value="1"/>
</dbReference>
<feature type="domain" description="GGDEF" evidence="4">
    <location>
        <begin position="474"/>
        <end position="602"/>
    </location>
</feature>
<keyword evidence="3" id="KW-1133">Transmembrane helix</keyword>
<sequence>MGSRYRALIVYSLLLAAVTGAWLTRALIAEHELPPAWAIALCIAVCLFIWQFGLRAPRIGLISMERVPQIGLLLVLSPSVAAAICATASLLWPWLNRGYSQGSMKVAALRSLHNAPMTALMLLAAGHAYQVAGGRHPLADLVAGDIWPLIVMAIVAQVVNLALMALFFQFDGRDVRRIMTPVYVLTDFVFVPAGILAAVLYNSGQYAAFALFAVLMVVFVLSVNSIGGESPSDEKDRAPLLRLFEARRALHGARRIDALGERILAETRALFRFDEFYFVLIDRDHRQLDIRVHERREARMPWRTKPMDTGLFGWVTERAEPLLIEDWTQTDEGLRRRTEVTEKETGSLIIVPLIESGIVIGLLSVQHTEPGVYSNADLHLMRQLAEQVAAAVGDARAFEDLEDYRRRLEERVAERTSDLEKANWDKERLIAVLRERSSRLERETQEDPLTGVANRRLFSQRLAAEMEVALAVGQPLTIAVADLDHFKIVNDQLGHAVGDLALRESAALLQRLCRENDLVARIGGEEFALILPGLTRESGVEFCENLRQRVEAHDWHAVHQELSVTISIGLSQWDGSAEVAELLKTADIQLYRAKRAGRNQVA</sequence>
<dbReference type="EMBL" id="JACHHZ010000005">
    <property type="protein sequence ID" value="MBB6095115.1"/>
    <property type="molecule type" value="Genomic_DNA"/>
</dbReference>
<keyword evidence="3" id="KW-0812">Transmembrane</keyword>
<proteinExistence type="predicted"/>
<dbReference type="EC" id="2.7.7.65" evidence="2"/>
<dbReference type="GO" id="GO:0005886">
    <property type="term" value="C:plasma membrane"/>
    <property type="evidence" value="ECO:0007669"/>
    <property type="project" value="TreeGrafter"/>
</dbReference>
<dbReference type="InterPro" id="IPR029787">
    <property type="entry name" value="Nucleotide_cyclase"/>
</dbReference>
<keyword evidence="6" id="KW-1185">Reference proteome</keyword>
<dbReference type="GO" id="GO:1902201">
    <property type="term" value="P:negative regulation of bacterial-type flagellum-dependent cell motility"/>
    <property type="evidence" value="ECO:0007669"/>
    <property type="project" value="TreeGrafter"/>
</dbReference>
<evidence type="ECO:0000313" key="5">
    <source>
        <dbReference type="EMBL" id="MBB6095115.1"/>
    </source>
</evidence>